<accession>A0A4Q9M4G3</accession>
<dbReference type="Proteomes" id="UP000292957">
    <property type="component" value="Unassembled WGS sequence"/>
</dbReference>
<proteinExistence type="predicted"/>
<name>A0A4Q9M4G3_9APHY</name>
<dbReference type="AlphaFoldDB" id="A0A4Q9M4G3"/>
<protein>
    <submittedName>
        <fullName evidence="1">Uncharacterized protein</fullName>
    </submittedName>
</protein>
<gene>
    <name evidence="2" type="ORF">BD311DRAFT_755930</name>
    <name evidence="1" type="ORF">BD311DRAFT_771558</name>
</gene>
<evidence type="ECO:0000313" key="1">
    <source>
        <dbReference type="EMBL" id="TBU21794.1"/>
    </source>
</evidence>
<dbReference type="EMBL" id="ML143575">
    <property type="protein sequence ID" value="TBU21794.1"/>
    <property type="molecule type" value="Genomic_DNA"/>
</dbReference>
<dbReference type="OrthoDB" id="3036049at2759"/>
<sequence>MLQAKTCRPAVTSLEGRGDVTRSLPAAASADEPPVVYITERPKFLEQLVRQVADYLTSQYPTTYEAYAAITVEDHIPGSDPSIHHIAVVNLATLSDTPSLLPSALFACCSIPPNRLVQGFEREDGVQEQLSLDDLTRVLVGRADLTKLDAEAAVAIFRPWPSPCCREIQSKNCLELLQTALVKPFGSRNGPKSFGPSWELSWVTDYVIDMNILFCPACEKLIARREDDKRRDIWKRLPSIFGLEVDT</sequence>
<reference evidence="1" key="1">
    <citation type="submission" date="2019-01" db="EMBL/GenBank/DDBJ databases">
        <title>Draft genome sequences of three monokaryotic isolates of the white-rot basidiomycete fungus Dichomitus squalens.</title>
        <authorList>
            <consortium name="DOE Joint Genome Institute"/>
            <person name="Lopez S.C."/>
            <person name="Andreopoulos B."/>
            <person name="Pangilinan J."/>
            <person name="Lipzen A."/>
            <person name="Riley R."/>
            <person name="Ahrendt S."/>
            <person name="Ng V."/>
            <person name="Barry K."/>
            <person name="Daum C."/>
            <person name="Grigoriev I.V."/>
            <person name="Hilden K.S."/>
            <person name="Makela M.R."/>
            <person name="de Vries R.P."/>
        </authorList>
    </citation>
    <scope>NUCLEOTIDE SEQUENCE [LARGE SCALE GENOMIC DNA]</scope>
    <source>
        <strain evidence="1">OM18370.1</strain>
    </source>
</reference>
<dbReference type="EMBL" id="ML143411">
    <property type="protein sequence ID" value="TBU29631.1"/>
    <property type="molecule type" value="Genomic_DNA"/>
</dbReference>
<evidence type="ECO:0000313" key="2">
    <source>
        <dbReference type="EMBL" id="TBU29631.1"/>
    </source>
</evidence>
<organism evidence="1">
    <name type="scientific">Dichomitus squalens</name>
    <dbReference type="NCBI Taxonomy" id="114155"/>
    <lineage>
        <taxon>Eukaryota</taxon>
        <taxon>Fungi</taxon>
        <taxon>Dikarya</taxon>
        <taxon>Basidiomycota</taxon>
        <taxon>Agaricomycotina</taxon>
        <taxon>Agaricomycetes</taxon>
        <taxon>Polyporales</taxon>
        <taxon>Polyporaceae</taxon>
        <taxon>Dichomitus</taxon>
    </lineage>
</organism>